<organism evidence="1 2">
    <name type="scientific">Dermatophagoides farinae</name>
    <name type="common">American house dust mite</name>
    <dbReference type="NCBI Taxonomy" id="6954"/>
    <lineage>
        <taxon>Eukaryota</taxon>
        <taxon>Metazoa</taxon>
        <taxon>Ecdysozoa</taxon>
        <taxon>Arthropoda</taxon>
        <taxon>Chelicerata</taxon>
        <taxon>Arachnida</taxon>
        <taxon>Acari</taxon>
        <taxon>Acariformes</taxon>
        <taxon>Sarcoptiformes</taxon>
        <taxon>Astigmata</taxon>
        <taxon>Psoroptidia</taxon>
        <taxon>Analgoidea</taxon>
        <taxon>Pyroglyphidae</taxon>
        <taxon>Dermatophagoidinae</taxon>
        <taxon>Dermatophagoides</taxon>
    </lineage>
</organism>
<evidence type="ECO:0000313" key="1">
    <source>
        <dbReference type="EMBL" id="KAH9515881.1"/>
    </source>
</evidence>
<protein>
    <submittedName>
        <fullName evidence="1">Uncharacterized protein</fullName>
    </submittedName>
</protein>
<comment type="caution">
    <text evidence="1">The sequence shown here is derived from an EMBL/GenBank/DDBJ whole genome shotgun (WGS) entry which is preliminary data.</text>
</comment>
<evidence type="ECO:0000313" key="2">
    <source>
        <dbReference type="Proteomes" id="UP000790347"/>
    </source>
</evidence>
<dbReference type="Proteomes" id="UP000790347">
    <property type="component" value="Unassembled WGS sequence"/>
</dbReference>
<reference evidence="1" key="1">
    <citation type="submission" date="2013-05" db="EMBL/GenBank/DDBJ databases">
        <authorList>
            <person name="Yim A.K.Y."/>
            <person name="Chan T.F."/>
            <person name="Ji K.M."/>
            <person name="Liu X.Y."/>
            <person name="Zhou J.W."/>
            <person name="Li R.Q."/>
            <person name="Yang K.Y."/>
            <person name="Li J."/>
            <person name="Li M."/>
            <person name="Law P.T.W."/>
            <person name="Wu Y.L."/>
            <person name="Cai Z.L."/>
            <person name="Qin H."/>
            <person name="Bao Y."/>
            <person name="Leung R.K.K."/>
            <person name="Ng P.K.S."/>
            <person name="Zou J."/>
            <person name="Zhong X.J."/>
            <person name="Ran P.X."/>
            <person name="Zhong N.S."/>
            <person name="Liu Z.G."/>
            <person name="Tsui S.K.W."/>
        </authorList>
    </citation>
    <scope>NUCLEOTIDE SEQUENCE</scope>
    <source>
        <strain evidence="1">Derf</strain>
        <tissue evidence="1">Whole organism</tissue>
    </source>
</reference>
<name>A0A922I0L9_DERFA</name>
<dbReference type="EMBL" id="ASGP02000003">
    <property type="protein sequence ID" value="KAH9515881.1"/>
    <property type="molecule type" value="Genomic_DNA"/>
</dbReference>
<sequence>MHLEYSTEICCSSSTTEHQPNGEPETYKINKLKIEIHLAESTQNFASDYYVKVGFVCLNIKTLPERLNGYLRGENERERDLEYLADDVCPPRRSLDEYE</sequence>
<reference evidence="1" key="2">
    <citation type="journal article" date="2022" name="Res Sq">
        <title>Comparative Genomics Reveals Insights into the Divergent Evolution of Astigmatic Mites and Household Pest Adaptations.</title>
        <authorList>
            <person name="Xiong Q."/>
            <person name="Wan A.T.-Y."/>
            <person name="Liu X.-Y."/>
            <person name="Fung C.S.-H."/>
            <person name="Xiao X."/>
            <person name="Malainual N."/>
            <person name="Hou J."/>
            <person name="Wang L."/>
            <person name="Wang M."/>
            <person name="Yang K."/>
            <person name="Cui Y."/>
            <person name="Leung E."/>
            <person name="Nong W."/>
            <person name="Shin S.-K."/>
            <person name="Au S."/>
            <person name="Jeong K.Y."/>
            <person name="Chew F.T."/>
            <person name="Hui J."/>
            <person name="Leung T.F."/>
            <person name="Tungtrongchitr A."/>
            <person name="Zhong N."/>
            <person name="Liu Z."/>
            <person name="Tsui S."/>
        </authorList>
    </citation>
    <scope>NUCLEOTIDE SEQUENCE</scope>
    <source>
        <strain evidence="1">Derf</strain>
        <tissue evidence="1">Whole organism</tissue>
    </source>
</reference>
<proteinExistence type="predicted"/>
<gene>
    <name evidence="1" type="ORF">DERF_006655</name>
</gene>
<keyword evidence="2" id="KW-1185">Reference proteome</keyword>
<accession>A0A922I0L9</accession>
<dbReference type="AlphaFoldDB" id="A0A922I0L9"/>